<dbReference type="AlphaFoldDB" id="A0AA36M6D4"/>
<accession>A0AA36M6D4</accession>
<feature type="transmembrane region" description="Helical" evidence="1">
    <location>
        <begin position="108"/>
        <end position="128"/>
    </location>
</feature>
<sequence length="165" mass="18750">MFLTSYLDSRTEVQDDKYCGVSGSVTEGFAQFHQFFNLSCQFGGFLGSGFAYIVARRLTRQAQSKEITSIKPILVVNFISCIVRSSSNIIYILKNFLDLDITKSQQNYAVTYSSAVFQVSKFVLYILTGQEFRDYLRKMINDKSDLDTTVAKVTIVKTTKLRSIH</sequence>
<evidence type="ECO:0000313" key="2">
    <source>
        <dbReference type="EMBL" id="CAJ0599766.1"/>
    </source>
</evidence>
<reference evidence="2" key="1">
    <citation type="submission" date="2023-07" db="EMBL/GenBank/DDBJ databases">
        <authorList>
            <consortium name="CYATHOMIX"/>
        </authorList>
    </citation>
    <scope>NUCLEOTIDE SEQUENCE</scope>
    <source>
        <strain evidence="2">N/A</strain>
    </source>
</reference>
<comment type="caution">
    <text evidence="2">The sequence shown here is derived from an EMBL/GenBank/DDBJ whole genome shotgun (WGS) entry which is preliminary data.</text>
</comment>
<feature type="transmembrane region" description="Helical" evidence="1">
    <location>
        <begin position="35"/>
        <end position="54"/>
    </location>
</feature>
<dbReference type="Gene3D" id="1.20.1070.10">
    <property type="entry name" value="Rhodopsin 7-helix transmembrane proteins"/>
    <property type="match status" value="1"/>
</dbReference>
<dbReference type="EMBL" id="CATQJL010000223">
    <property type="protein sequence ID" value="CAJ0599766.1"/>
    <property type="molecule type" value="Genomic_DNA"/>
</dbReference>
<feature type="transmembrane region" description="Helical" evidence="1">
    <location>
        <begin position="74"/>
        <end position="93"/>
    </location>
</feature>
<proteinExistence type="predicted"/>
<keyword evidence="1" id="KW-0812">Transmembrane</keyword>
<gene>
    <name evidence="2" type="ORF">CYNAS_LOCUS11749</name>
</gene>
<keyword evidence="1" id="KW-0472">Membrane</keyword>
<dbReference type="Proteomes" id="UP001176961">
    <property type="component" value="Unassembled WGS sequence"/>
</dbReference>
<name>A0AA36M6D4_CYLNA</name>
<organism evidence="2 3">
    <name type="scientific">Cylicocyclus nassatus</name>
    <name type="common">Nematode worm</name>
    <dbReference type="NCBI Taxonomy" id="53992"/>
    <lineage>
        <taxon>Eukaryota</taxon>
        <taxon>Metazoa</taxon>
        <taxon>Ecdysozoa</taxon>
        <taxon>Nematoda</taxon>
        <taxon>Chromadorea</taxon>
        <taxon>Rhabditida</taxon>
        <taxon>Rhabditina</taxon>
        <taxon>Rhabditomorpha</taxon>
        <taxon>Strongyloidea</taxon>
        <taxon>Strongylidae</taxon>
        <taxon>Cylicocyclus</taxon>
    </lineage>
</organism>
<keyword evidence="3" id="KW-1185">Reference proteome</keyword>
<keyword evidence="1" id="KW-1133">Transmembrane helix</keyword>
<protein>
    <submittedName>
        <fullName evidence="2">Uncharacterized protein</fullName>
    </submittedName>
</protein>
<evidence type="ECO:0000256" key="1">
    <source>
        <dbReference type="SAM" id="Phobius"/>
    </source>
</evidence>
<evidence type="ECO:0000313" key="3">
    <source>
        <dbReference type="Proteomes" id="UP001176961"/>
    </source>
</evidence>